<dbReference type="RefSeq" id="WP_307244828.1">
    <property type="nucleotide sequence ID" value="NZ_JAUSUZ010000001.1"/>
</dbReference>
<dbReference type="EMBL" id="JAUSUZ010000001">
    <property type="protein sequence ID" value="MDQ0369534.1"/>
    <property type="molecule type" value="Genomic_DNA"/>
</dbReference>
<organism evidence="2 3">
    <name type="scientific">Catenuloplanes indicus</name>
    <dbReference type="NCBI Taxonomy" id="137267"/>
    <lineage>
        <taxon>Bacteria</taxon>
        <taxon>Bacillati</taxon>
        <taxon>Actinomycetota</taxon>
        <taxon>Actinomycetes</taxon>
        <taxon>Micromonosporales</taxon>
        <taxon>Micromonosporaceae</taxon>
        <taxon>Catenuloplanes</taxon>
    </lineage>
</organism>
<dbReference type="Proteomes" id="UP001240236">
    <property type="component" value="Unassembled WGS sequence"/>
</dbReference>
<dbReference type="InterPro" id="IPR018656">
    <property type="entry name" value="DUF2087"/>
</dbReference>
<dbReference type="AlphaFoldDB" id="A0AAE3W4W9"/>
<evidence type="ECO:0000313" key="2">
    <source>
        <dbReference type="EMBL" id="MDQ0369534.1"/>
    </source>
</evidence>
<sequence length="93" mass="10718">MSDADDAAVRTFVRDGRLTAMPGKLTRRRAVLDHLARVSFEPGRRYRETEVNDVLRAWCDGVPGVDHVAIRRYLIDLDILAREDGLYWRAYEA</sequence>
<keyword evidence="3" id="KW-1185">Reference proteome</keyword>
<proteinExistence type="predicted"/>
<gene>
    <name evidence="2" type="ORF">J2S42_006203</name>
</gene>
<evidence type="ECO:0000259" key="1">
    <source>
        <dbReference type="Pfam" id="PF09860"/>
    </source>
</evidence>
<reference evidence="2 3" key="1">
    <citation type="submission" date="2023-07" db="EMBL/GenBank/DDBJ databases">
        <title>Sequencing the genomes of 1000 actinobacteria strains.</title>
        <authorList>
            <person name="Klenk H.-P."/>
        </authorList>
    </citation>
    <scope>NUCLEOTIDE SEQUENCE [LARGE SCALE GENOMIC DNA]</scope>
    <source>
        <strain evidence="2 3">DSM 44709</strain>
    </source>
</reference>
<accession>A0AAE3W4W9</accession>
<comment type="caution">
    <text evidence="2">The sequence shown here is derived from an EMBL/GenBank/DDBJ whole genome shotgun (WGS) entry which is preliminary data.</text>
</comment>
<evidence type="ECO:0000313" key="3">
    <source>
        <dbReference type="Proteomes" id="UP001240236"/>
    </source>
</evidence>
<dbReference type="Pfam" id="PF09860">
    <property type="entry name" value="DUF2087"/>
    <property type="match status" value="1"/>
</dbReference>
<name>A0AAE3W4W9_9ACTN</name>
<feature type="domain" description="DUF2087" evidence="1">
    <location>
        <begin position="17"/>
        <end position="89"/>
    </location>
</feature>
<protein>
    <recommendedName>
        <fullName evidence="1">DUF2087 domain-containing protein</fullName>
    </recommendedName>
</protein>